<proteinExistence type="predicted"/>
<evidence type="ECO:0000313" key="3">
    <source>
        <dbReference type="WBParaSite" id="Gr19_v10_g9447.t1"/>
    </source>
</evidence>
<evidence type="ECO:0000256" key="1">
    <source>
        <dbReference type="SAM" id="SignalP"/>
    </source>
</evidence>
<feature type="signal peptide" evidence="1">
    <location>
        <begin position="1"/>
        <end position="23"/>
    </location>
</feature>
<evidence type="ECO:0000313" key="2">
    <source>
        <dbReference type="Proteomes" id="UP000887572"/>
    </source>
</evidence>
<protein>
    <submittedName>
        <fullName evidence="3">Uncharacterized protein</fullName>
    </submittedName>
</protein>
<keyword evidence="2" id="KW-1185">Reference proteome</keyword>
<sequence>MQSLLMRFLIFLCPFWTIIFTTSSHVQLGQLQDNGNQNLFTEYLSRGMFSCGTNYVASLRKLNKLILETHKEYSECKKVLANVHSGEEESITKLALELGMFGELLH</sequence>
<organism evidence="2 3">
    <name type="scientific">Globodera rostochiensis</name>
    <name type="common">Golden nematode worm</name>
    <name type="synonym">Heterodera rostochiensis</name>
    <dbReference type="NCBI Taxonomy" id="31243"/>
    <lineage>
        <taxon>Eukaryota</taxon>
        <taxon>Metazoa</taxon>
        <taxon>Ecdysozoa</taxon>
        <taxon>Nematoda</taxon>
        <taxon>Chromadorea</taxon>
        <taxon>Rhabditida</taxon>
        <taxon>Tylenchina</taxon>
        <taxon>Tylenchomorpha</taxon>
        <taxon>Tylenchoidea</taxon>
        <taxon>Heteroderidae</taxon>
        <taxon>Heteroderinae</taxon>
        <taxon>Globodera</taxon>
    </lineage>
</organism>
<feature type="chain" id="PRO_5037134476" evidence="1">
    <location>
        <begin position="24"/>
        <end position="106"/>
    </location>
</feature>
<name>A0A914IFP6_GLORO</name>
<dbReference type="WBParaSite" id="Gr19_v10_g9447.t1">
    <property type="protein sequence ID" value="Gr19_v10_g9447.t1"/>
    <property type="gene ID" value="Gr19_v10_g9447"/>
</dbReference>
<accession>A0A914IFP6</accession>
<dbReference type="Proteomes" id="UP000887572">
    <property type="component" value="Unplaced"/>
</dbReference>
<keyword evidence="1" id="KW-0732">Signal</keyword>
<dbReference type="AlphaFoldDB" id="A0A914IFP6"/>
<reference evidence="3" key="1">
    <citation type="submission" date="2022-11" db="UniProtKB">
        <authorList>
            <consortium name="WormBaseParasite"/>
        </authorList>
    </citation>
    <scope>IDENTIFICATION</scope>
</reference>